<gene>
    <name evidence="4" type="primary">Avh</name>
</gene>
<dbReference type="EMBL" id="JN254029">
    <property type="protein sequence ID" value="AEK80842.1"/>
    <property type="molecule type" value="Genomic_DNA"/>
</dbReference>
<keyword evidence="1" id="KW-1133">Transmembrane helix</keyword>
<feature type="chain" id="PRO_5007652892" evidence="2">
    <location>
        <begin position="21"/>
        <end position="207"/>
    </location>
</feature>
<evidence type="ECO:0000313" key="5">
    <source>
        <dbReference type="EMBL" id="AEK80844.1"/>
    </source>
</evidence>
<name>E0W517_PHYSO</name>
<proteinExistence type="predicted"/>
<dbReference type="EMBL" id="JN254031">
    <property type="protein sequence ID" value="AEK80844.1"/>
    <property type="molecule type" value="Genomic_DNA"/>
</dbReference>
<evidence type="ECO:0000313" key="3">
    <source>
        <dbReference type="EMBL" id="AEK80842.1"/>
    </source>
</evidence>
<organism evidence="4">
    <name type="scientific">Phytophthora sojae</name>
    <name type="common">Soybean stem and root rot agent</name>
    <name type="synonym">Phytophthora megasperma f. sp. glycines</name>
    <dbReference type="NCBI Taxonomy" id="67593"/>
    <lineage>
        <taxon>Eukaryota</taxon>
        <taxon>Sar</taxon>
        <taxon>Stramenopiles</taxon>
        <taxon>Oomycota</taxon>
        <taxon>Peronosporomycetes</taxon>
        <taxon>Peronosporales</taxon>
        <taxon>Peronosporaceae</taxon>
        <taxon>Phytophthora</taxon>
    </lineage>
</organism>
<feature type="transmembrane region" description="Helical" evidence="1">
    <location>
        <begin position="181"/>
        <end position="204"/>
    </location>
</feature>
<keyword evidence="1" id="KW-0812">Transmembrane</keyword>
<sequence>MPTNHLLLLLLTAFVVNTNAAVATKDLPNTRNHRILTSKVTPENEELPSIKGEKEEKVFMPSAVARLKGLFGKIPGLGTKFSGAGKDSAVFTAVERMPIVNKLDNVVERNPNFVEKLSKDPRAIERLENNPEIARVSTMLEQNKFKVTQKDINQLRNVVGDDATRLSKLEIIEVARQVGRWLVLDTIAYILFVALILGLVAVVANGN</sequence>
<dbReference type="VEuPathDB" id="FungiDB:PHYSODRAFT_286297"/>
<evidence type="ECO:0000313" key="4">
    <source>
        <dbReference type="EMBL" id="AEK80843.1"/>
    </source>
</evidence>
<feature type="signal peptide" evidence="2">
    <location>
        <begin position="1"/>
        <end position="20"/>
    </location>
</feature>
<accession>E0W517</accession>
<keyword evidence="1" id="KW-0472">Membrane</keyword>
<evidence type="ECO:0000256" key="2">
    <source>
        <dbReference type="SAM" id="SignalP"/>
    </source>
</evidence>
<reference evidence="4" key="1">
    <citation type="journal article" date="2011" name="Plant Cell">
        <title>Transcriptional programming and functional interactions within the Phytophthora sojae RXLR effector repertoire.</title>
        <authorList>
            <person name="Wang Q."/>
            <person name="Han C."/>
            <person name="Ferreira A.O."/>
            <person name="Yu X."/>
            <person name="Ye W."/>
            <person name="Tripathy S."/>
            <person name="Kale S.D."/>
            <person name="Gu B."/>
            <person name="Sheng Y."/>
            <person name="Sui Y."/>
            <person name="Wang X."/>
            <person name="Zhang Z."/>
            <person name="Cheng B."/>
            <person name="Dong S."/>
            <person name="Shan W."/>
            <person name="Zheng X."/>
            <person name="Dou D."/>
            <person name="Tyler B.M."/>
            <person name="Wang Y."/>
        </authorList>
    </citation>
    <scope>NUCLEOTIDE SEQUENCE</scope>
    <source>
        <strain evidence="3">P7064</strain>
        <strain evidence="4">P7074</strain>
        <strain evidence="5">P7076</strain>
    </source>
</reference>
<keyword evidence="2" id="KW-0732">Signal</keyword>
<dbReference type="HOGENOM" id="CLU_1328658_0_0_1"/>
<evidence type="ECO:0000256" key="1">
    <source>
        <dbReference type="SAM" id="Phobius"/>
    </source>
</evidence>
<dbReference type="KEGG" id="psoj:PHYSODRAFT_286297"/>
<dbReference type="EMBL" id="JN254030">
    <property type="protein sequence ID" value="AEK80843.1"/>
    <property type="molecule type" value="Genomic_DNA"/>
</dbReference>
<dbReference type="RefSeq" id="XP_009529084.1">
    <property type="nucleotide sequence ID" value="XM_009530789.1"/>
</dbReference>
<dbReference type="AlphaFoldDB" id="E0W517"/>
<protein>
    <submittedName>
        <fullName evidence="4">Avh178</fullName>
    </submittedName>
</protein>